<protein>
    <submittedName>
        <fullName evidence="4">Chromosome partitioning ATPase, Mrp family, contains Fe-S cluster</fullName>
    </submittedName>
</protein>
<feature type="compositionally biased region" description="Basic and acidic residues" evidence="3">
    <location>
        <begin position="1"/>
        <end position="12"/>
    </location>
</feature>
<name>A0A1H5TFH3_9RHOB</name>
<keyword evidence="2" id="KW-0067">ATP-binding</keyword>
<evidence type="ECO:0000256" key="1">
    <source>
        <dbReference type="ARBA" id="ARBA00022741"/>
    </source>
</evidence>
<evidence type="ECO:0000256" key="3">
    <source>
        <dbReference type="SAM" id="MobiDB-lite"/>
    </source>
</evidence>
<dbReference type="RefSeq" id="WP_104006890.1">
    <property type="nucleotide sequence ID" value="NZ_FNVD01000002.1"/>
</dbReference>
<feature type="region of interest" description="Disordered" evidence="3">
    <location>
        <begin position="1"/>
        <end position="33"/>
    </location>
</feature>
<accession>A0A1H5TFH3</accession>
<dbReference type="OrthoDB" id="9775724at2"/>
<reference evidence="4 5" key="1">
    <citation type="submission" date="2016-10" db="EMBL/GenBank/DDBJ databases">
        <authorList>
            <person name="de Groot N.N."/>
        </authorList>
    </citation>
    <scope>NUCLEOTIDE SEQUENCE [LARGE SCALE GENOMIC DNA]</scope>
    <source>
        <strain evidence="4 5">DSM 23413</strain>
    </source>
</reference>
<dbReference type="AlphaFoldDB" id="A0A1H5TFH3"/>
<keyword evidence="5" id="KW-1185">Reference proteome</keyword>
<proteinExistence type="predicted"/>
<gene>
    <name evidence="4" type="ORF">SAMN05421751_102247</name>
</gene>
<dbReference type="InterPro" id="IPR005702">
    <property type="entry name" value="Wzc-like_C"/>
</dbReference>
<keyword evidence="1" id="KW-0547">Nucleotide-binding</keyword>
<organism evidence="4 5">
    <name type="scientific">Jhaorihella thermophila</name>
    <dbReference type="NCBI Taxonomy" id="488547"/>
    <lineage>
        <taxon>Bacteria</taxon>
        <taxon>Pseudomonadati</taxon>
        <taxon>Pseudomonadota</taxon>
        <taxon>Alphaproteobacteria</taxon>
        <taxon>Rhodobacterales</taxon>
        <taxon>Paracoccaceae</taxon>
        <taxon>Jhaorihella</taxon>
    </lineage>
</organism>
<evidence type="ECO:0000313" key="4">
    <source>
        <dbReference type="EMBL" id="SEF61513.1"/>
    </source>
</evidence>
<dbReference type="SUPFAM" id="SSF52540">
    <property type="entry name" value="P-loop containing nucleoside triphosphate hydrolases"/>
    <property type="match status" value="1"/>
</dbReference>
<sequence>MRDFGIADEPHAGGKGASHGGAVDDGSDMKGPQFKHFRRGVAAGRVRDGSASVPALRNLPATIDDDWTGLQQTPAAGRRRFWSRRPLVNLHRDDPAARSFDLLRTRLLQVLRENGWRRMAVTAPRSGNGATFTAVNLALSLARIPRSRTLLIDLNLRAPGIASILGVAPTGDMPKFLAGELTVRDQFLRMGDTLALALASGPDRDAAERLHDRRSVASVDRAVAALRPDVTVIDLPPMLEHDDATAFMPQVDGVLLVADATQTTAEDIASCERLIDGQAALLGVVLNRARRSE</sequence>
<dbReference type="Gene3D" id="3.40.50.300">
    <property type="entry name" value="P-loop containing nucleotide triphosphate hydrolases"/>
    <property type="match status" value="1"/>
</dbReference>
<dbReference type="PANTHER" id="PTHR32309">
    <property type="entry name" value="TYROSINE-PROTEIN KINASE"/>
    <property type="match status" value="1"/>
</dbReference>
<dbReference type="InterPro" id="IPR027417">
    <property type="entry name" value="P-loop_NTPase"/>
</dbReference>
<dbReference type="EMBL" id="FNVD01000002">
    <property type="protein sequence ID" value="SEF61513.1"/>
    <property type="molecule type" value="Genomic_DNA"/>
</dbReference>
<dbReference type="PANTHER" id="PTHR32309:SF31">
    <property type="entry name" value="CAPSULAR EXOPOLYSACCHARIDE FAMILY"/>
    <property type="match status" value="1"/>
</dbReference>
<evidence type="ECO:0000256" key="2">
    <source>
        <dbReference type="ARBA" id="ARBA00022840"/>
    </source>
</evidence>
<dbReference type="Proteomes" id="UP000236742">
    <property type="component" value="Unassembled WGS sequence"/>
</dbReference>
<dbReference type="CDD" id="cd05387">
    <property type="entry name" value="BY-kinase"/>
    <property type="match status" value="1"/>
</dbReference>
<evidence type="ECO:0000313" key="5">
    <source>
        <dbReference type="Proteomes" id="UP000236742"/>
    </source>
</evidence>
<dbReference type="InterPro" id="IPR050445">
    <property type="entry name" value="Bact_polysacc_biosynth/exp"/>
</dbReference>